<dbReference type="GO" id="GO:0034080">
    <property type="term" value="P:CENP-A containing chromatin assembly"/>
    <property type="evidence" value="ECO:0007669"/>
    <property type="project" value="TreeGrafter"/>
</dbReference>
<feature type="coiled-coil region" evidence="6">
    <location>
        <begin position="317"/>
        <end position="376"/>
    </location>
</feature>
<accession>A0AAN7PHZ8</accession>
<evidence type="ECO:0000256" key="4">
    <source>
        <dbReference type="ARBA" id="ARBA00022803"/>
    </source>
</evidence>
<feature type="compositionally biased region" description="Basic and acidic residues" evidence="7">
    <location>
        <begin position="472"/>
        <end position="484"/>
    </location>
</feature>
<evidence type="ECO:0000259" key="8">
    <source>
        <dbReference type="Pfam" id="PF10516"/>
    </source>
</evidence>
<dbReference type="SMART" id="SM00028">
    <property type="entry name" value="TPR"/>
    <property type="match status" value="2"/>
</dbReference>
<comment type="similarity">
    <text evidence="2">Belongs to the NASP family.</text>
</comment>
<comment type="subcellular location">
    <subcellularLocation>
        <location evidence="1">Nucleus</location>
    </subcellularLocation>
</comment>
<evidence type="ECO:0000256" key="3">
    <source>
        <dbReference type="ARBA" id="ARBA00022737"/>
    </source>
</evidence>
<dbReference type="GO" id="GO:0042393">
    <property type="term" value="F:histone binding"/>
    <property type="evidence" value="ECO:0007669"/>
    <property type="project" value="TreeGrafter"/>
</dbReference>
<evidence type="ECO:0000256" key="1">
    <source>
        <dbReference type="ARBA" id="ARBA00004123"/>
    </source>
</evidence>
<organism evidence="9 10">
    <name type="scientific">Lithohypha guttulata</name>
    <dbReference type="NCBI Taxonomy" id="1690604"/>
    <lineage>
        <taxon>Eukaryota</taxon>
        <taxon>Fungi</taxon>
        <taxon>Dikarya</taxon>
        <taxon>Ascomycota</taxon>
        <taxon>Pezizomycotina</taxon>
        <taxon>Eurotiomycetes</taxon>
        <taxon>Chaetothyriomycetidae</taxon>
        <taxon>Chaetothyriales</taxon>
        <taxon>Trichomeriaceae</taxon>
        <taxon>Lithohypha</taxon>
    </lineage>
</organism>
<dbReference type="InterPro" id="IPR019544">
    <property type="entry name" value="Tetratricopeptide_SHNi-TPR_dom"/>
</dbReference>
<dbReference type="AlphaFoldDB" id="A0AAN7PHZ8"/>
<dbReference type="InterPro" id="IPR051730">
    <property type="entry name" value="NASP-like"/>
</dbReference>
<keyword evidence="3" id="KW-0677">Repeat</keyword>
<evidence type="ECO:0000313" key="9">
    <source>
        <dbReference type="EMBL" id="KAK5080878.1"/>
    </source>
</evidence>
<feature type="region of interest" description="Disordered" evidence="7">
    <location>
        <begin position="86"/>
        <end position="188"/>
    </location>
</feature>
<dbReference type="GO" id="GO:0005654">
    <property type="term" value="C:nucleoplasm"/>
    <property type="evidence" value="ECO:0007669"/>
    <property type="project" value="TreeGrafter"/>
</dbReference>
<keyword evidence="10" id="KW-1185">Reference proteome</keyword>
<proteinExistence type="inferred from homology"/>
<gene>
    <name evidence="9" type="ORF">LTR05_008194</name>
</gene>
<dbReference type="Proteomes" id="UP001309876">
    <property type="component" value="Unassembled WGS sequence"/>
</dbReference>
<protein>
    <recommendedName>
        <fullName evidence="8">Tetratricopeptide SHNi-TPR domain-containing protein</fullName>
    </recommendedName>
</protein>
<dbReference type="PANTHER" id="PTHR15081:SF1">
    <property type="entry name" value="NUCLEAR AUTOANTIGENIC SPERM PROTEIN"/>
    <property type="match status" value="1"/>
</dbReference>
<dbReference type="GO" id="GO:0006335">
    <property type="term" value="P:DNA replication-dependent chromatin assembly"/>
    <property type="evidence" value="ECO:0007669"/>
    <property type="project" value="TreeGrafter"/>
</dbReference>
<dbReference type="InterPro" id="IPR019734">
    <property type="entry name" value="TPR_rpt"/>
</dbReference>
<evidence type="ECO:0000256" key="2">
    <source>
        <dbReference type="ARBA" id="ARBA00008402"/>
    </source>
</evidence>
<keyword evidence="6" id="KW-0175">Coiled coil</keyword>
<feature type="domain" description="Tetratricopeptide SHNi-TPR" evidence="8">
    <location>
        <begin position="235"/>
        <end position="271"/>
    </location>
</feature>
<dbReference type="InterPro" id="IPR011990">
    <property type="entry name" value="TPR-like_helical_dom_sf"/>
</dbReference>
<keyword evidence="5" id="KW-0539">Nucleus</keyword>
<evidence type="ECO:0000256" key="5">
    <source>
        <dbReference type="ARBA" id="ARBA00023242"/>
    </source>
</evidence>
<reference evidence="9 10" key="1">
    <citation type="submission" date="2023-08" db="EMBL/GenBank/DDBJ databases">
        <title>Black Yeasts Isolated from many extreme environments.</title>
        <authorList>
            <person name="Coleine C."/>
            <person name="Stajich J.E."/>
            <person name="Selbmann L."/>
        </authorList>
    </citation>
    <scope>NUCLEOTIDE SEQUENCE [LARGE SCALE GENOMIC DNA]</scope>
    <source>
        <strain evidence="9 10">CCFEE 5910</strain>
    </source>
</reference>
<dbReference type="Pfam" id="PF10516">
    <property type="entry name" value="SHNi-TPR"/>
    <property type="match status" value="1"/>
</dbReference>
<dbReference type="Gene3D" id="1.25.40.10">
    <property type="entry name" value="Tetratricopeptide repeat domain"/>
    <property type="match status" value="2"/>
</dbReference>
<feature type="region of interest" description="Disordered" evidence="7">
    <location>
        <begin position="427"/>
        <end position="484"/>
    </location>
</feature>
<feature type="compositionally biased region" description="Polar residues" evidence="7">
    <location>
        <begin position="114"/>
        <end position="133"/>
    </location>
</feature>
<evidence type="ECO:0000256" key="6">
    <source>
        <dbReference type="SAM" id="Coils"/>
    </source>
</evidence>
<evidence type="ECO:0000256" key="7">
    <source>
        <dbReference type="SAM" id="MobiDB-lite"/>
    </source>
</evidence>
<comment type="caution">
    <text evidence="9">The sequence shown here is derived from an EMBL/GenBank/DDBJ whole genome shotgun (WGS) entry which is preliminary data.</text>
</comment>
<feature type="compositionally biased region" description="Acidic residues" evidence="7">
    <location>
        <begin position="161"/>
        <end position="188"/>
    </location>
</feature>
<dbReference type="PANTHER" id="PTHR15081">
    <property type="entry name" value="NUCLEAR AUTOANTIGENIC SPERM PROTEIN NASP -RELATED"/>
    <property type="match status" value="1"/>
</dbReference>
<sequence>MADSSTIGDALADYNESPQDKLRDLTARATALYAVKKYEEAAECYSEATELQAEVNGEMSEDNADLLLSYGRCLFHVAQKTSTVLGGTAASAQLKGSDKKPFRKRKTNGAIKPESSTAATDPPTSLQPITETSEPADVVPSETVNANETKSEKPYFHIEGDAADWDDSDQEEGGEDDAEGEGDEDEEVEDDFNNAYEILDLSRVLYLKKLDARLKETDGKPTPTEETRLLKTKISDIYDLQAEINLEGEKYAEAETDLRSCLELKKDLYPPGNAILAECHYKLSLALEAASQVQQRDQDGNPVGEINIDWDKRKEAAAHQEEAIKSCKLRIEQEQEDLEAIPADKQKDKQKAQENIDDVKDIMQAMEQRLEELKKPPVSVKAETEKDMQQELMGTILGQMIGAGSSSKDEQKAKLAEVIAGANDLTGMVKRKKPKPATNGDQTVAPAETAVNGKGKRKIEEVESDTTQPHTDTVKKVRIEDVID</sequence>
<feature type="compositionally biased region" description="Basic and acidic residues" evidence="7">
    <location>
        <begin position="149"/>
        <end position="160"/>
    </location>
</feature>
<dbReference type="SUPFAM" id="SSF48452">
    <property type="entry name" value="TPR-like"/>
    <property type="match status" value="1"/>
</dbReference>
<dbReference type="EMBL" id="JAVRRJ010000011">
    <property type="protein sequence ID" value="KAK5080878.1"/>
    <property type="molecule type" value="Genomic_DNA"/>
</dbReference>
<evidence type="ECO:0000313" key="10">
    <source>
        <dbReference type="Proteomes" id="UP001309876"/>
    </source>
</evidence>
<keyword evidence="4" id="KW-0802">TPR repeat</keyword>
<name>A0AAN7PHZ8_9EURO</name>